<evidence type="ECO:0000313" key="2">
    <source>
        <dbReference type="Proteomes" id="UP000275078"/>
    </source>
</evidence>
<proteinExistence type="predicted"/>
<sequence>MAQLANIFQRLGLHRDATKPNLKVNYVVYPNGVDAIDSTIIDTQHSPEVATRTSRVCSQIIAKLNSEPHTFDSRYRHKDLELFVISPGIDITDYDEEIEEALQGYYDEIELQKRVPISIEPMTSLEDLVPDLFAKDGGQRLCIILKNKKHHGLPSHREIGLHGDFLPRSSLVQGITNMLIDRNVCVLKGARGSGERYLLRLVAQNLVAKLPDIKLVMIKSTRRNLKHESFPSFEDWLVDEMHQRHYASVKREHLGRNSTANLVFIMPNAHSSYKDKRLWKYITHQSNRKCGPRFLLSTTFGPDAEYHRVGTNDSHPENDVDQYNVPFLLDPDLFITGIARQTRYSDEPLGLMLSREAAAELRDLLERSVGNKELHESREPAYYTIWNAVMEAIYEITLGHMGSIIELLAALKEKRFLPIEPNVRLSTFGHILANNDNLTDRLVHLHSRDNFAVPTKEDMGFEYGTHESWYTDHDQTDKETMDMSVLRCMIDVIADGYIDHDGPLDEIPGLARSYMKGWLQTCTAPSGKRRFYIPTPLHMLAIESYIAQVLPSQTPCYPHHDPKSLEDFVRQDGLRRFSISQYANTESGPGEHRREMGTPYHVELFRNLFIPPEKNGIPGGCGWTCTWLNADWSKPTTGPKMRPDFFVPRDNQVIDVVVPGGDPDEFMYRIERFGTEGTYRDWLITNRVFFSQSERSRSGFLVVNFTDRETFEGLSARFSREELAKYPQVLHVVRVDEKGDKWKVYDHLLQDRSRWS</sequence>
<reference evidence="1 2" key="1">
    <citation type="journal article" date="2018" name="Nat. Ecol. Evol.">
        <title>Pezizomycetes genomes reveal the molecular basis of ectomycorrhizal truffle lifestyle.</title>
        <authorList>
            <person name="Murat C."/>
            <person name="Payen T."/>
            <person name="Noel B."/>
            <person name="Kuo A."/>
            <person name="Morin E."/>
            <person name="Chen J."/>
            <person name="Kohler A."/>
            <person name="Krizsan K."/>
            <person name="Balestrini R."/>
            <person name="Da Silva C."/>
            <person name="Montanini B."/>
            <person name="Hainaut M."/>
            <person name="Levati E."/>
            <person name="Barry K.W."/>
            <person name="Belfiori B."/>
            <person name="Cichocki N."/>
            <person name="Clum A."/>
            <person name="Dockter R.B."/>
            <person name="Fauchery L."/>
            <person name="Guy J."/>
            <person name="Iotti M."/>
            <person name="Le Tacon F."/>
            <person name="Lindquist E.A."/>
            <person name="Lipzen A."/>
            <person name="Malagnac F."/>
            <person name="Mello A."/>
            <person name="Molinier V."/>
            <person name="Miyauchi S."/>
            <person name="Poulain J."/>
            <person name="Riccioni C."/>
            <person name="Rubini A."/>
            <person name="Sitrit Y."/>
            <person name="Splivallo R."/>
            <person name="Traeger S."/>
            <person name="Wang M."/>
            <person name="Zifcakova L."/>
            <person name="Wipf D."/>
            <person name="Zambonelli A."/>
            <person name="Paolocci F."/>
            <person name="Nowrousian M."/>
            <person name="Ottonello S."/>
            <person name="Baldrian P."/>
            <person name="Spatafora J.W."/>
            <person name="Henrissat B."/>
            <person name="Nagy L.G."/>
            <person name="Aury J.M."/>
            <person name="Wincker P."/>
            <person name="Grigoriev I.V."/>
            <person name="Bonfante P."/>
            <person name="Martin F.M."/>
        </authorList>
    </citation>
    <scope>NUCLEOTIDE SEQUENCE [LARGE SCALE GENOMIC DNA]</scope>
    <source>
        <strain evidence="1 2">RN42</strain>
    </source>
</reference>
<name>A0A3N4I137_ASCIM</name>
<accession>A0A3N4I137</accession>
<gene>
    <name evidence="1" type="ORF">BJ508DRAFT_328656</name>
</gene>
<dbReference type="AlphaFoldDB" id="A0A3N4I137"/>
<dbReference type="Proteomes" id="UP000275078">
    <property type="component" value="Unassembled WGS sequence"/>
</dbReference>
<organism evidence="1 2">
    <name type="scientific">Ascobolus immersus RN42</name>
    <dbReference type="NCBI Taxonomy" id="1160509"/>
    <lineage>
        <taxon>Eukaryota</taxon>
        <taxon>Fungi</taxon>
        <taxon>Dikarya</taxon>
        <taxon>Ascomycota</taxon>
        <taxon>Pezizomycotina</taxon>
        <taxon>Pezizomycetes</taxon>
        <taxon>Pezizales</taxon>
        <taxon>Ascobolaceae</taxon>
        <taxon>Ascobolus</taxon>
    </lineage>
</organism>
<dbReference type="EMBL" id="ML119703">
    <property type="protein sequence ID" value="RPA79086.1"/>
    <property type="molecule type" value="Genomic_DNA"/>
</dbReference>
<protein>
    <submittedName>
        <fullName evidence="1">Uncharacterized protein</fullName>
    </submittedName>
</protein>
<evidence type="ECO:0000313" key="1">
    <source>
        <dbReference type="EMBL" id="RPA79086.1"/>
    </source>
</evidence>
<keyword evidence="2" id="KW-1185">Reference proteome</keyword>